<dbReference type="Proteomes" id="UP001496627">
    <property type="component" value="Unassembled WGS sequence"/>
</dbReference>
<dbReference type="PANTHER" id="PTHR36833:SF1">
    <property type="entry name" value="INTEGRAL MEMBRANE TRANSPORT PROTEIN"/>
    <property type="match status" value="1"/>
</dbReference>
<keyword evidence="1" id="KW-0472">Membrane</keyword>
<feature type="transmembrane region" description="Helical" evidence="1">
    <location>
        <begin position="107"/>
        <end position="135"/>
    </location>
</feature>
<evidence type="ECO:0000313" key="2">
    <source>
        <dbReference type="EMBL" id="MEQ1404142.1"/>
    </source>
</evidence>
<dbReference type="InterPro" id="IPR010390">
    <property type="entry name" value="ABC-2_transporter-like"/>
</dbReference>
<keyword evidence="3" id="KW-1185">Reference proteome</keyword>
<dbReference type="RefSeq" id="WP_037149499.1">
    <property type="nucleotide sequence ID" value="NZ_JBEAAL010000002.1"/>
</dbReference>
<proteinExistence type="predicted"/>
<evidence type="ECO:0000313" key="3">
    <source>
        <dbReference type="Proteomes" id="UP001496627"/>
    </source>
</evidence>
<feature type="transmembrane region" description="Helical" evidence="1">
    <location>
        <begin position="60"/>
        <end position="82"/>
    </location>
</feature>
<name>A0ABV0LX22_9HYPH</name>
<evidence type="ECO:0000256" key="1">
    <source>
        <dbReference type="SAM" id="Phobius"/>
    </source>
</evidence>
<dbReference type="PANTHER" id="PTHR36833">
    <property type="entry name" value="SLR0610 PROTEIN-RELATED"/>
    <property type="match status" value="1"/>
</dbReference>
<feature type="transmembrane region" description="Helical" evidence="1">
    <location>
        <begin position="20"/>
        <end position="48"/>
    </location>
</feature>
<reference evidence="2 3" key="1">
    <citation type="submission" date="2024-05" db="EMBL/GenBank/DDBJ databases">
        <title>Neorhizobium sp. Rsf11, a plant growth promoting and heavy metal resistant PAH-degrader.</title>
        <authorList>
            <person name="Golubev S.N."/>
            <person name="Muratova A.Y."/>
            <person name="Markelova M.I."/>
        </authorList>
    </citation>
    <scope>NUCLEOTIDE SEQUENCE [LARGE SCALE GENOMIC DNA]</scope>
    <source>
        <strain evidence="2 3">Rsf11</strain>
    </source>
</reference>
<dbReference type="Pfam" id="PF06182">
    <property type="entry name" value="ABC2_membrane_6"/>
    <property type="match status" value="1"/>
</dbReference>
<comment type="caution">
    <text evidence="2">The sequence shown here is derived from an EMBL/GenBank/DDBJ whole genome shotgun (WGS) entry which is preliminary data.</text>
</comment>
<keyword evidence="1" id="KW-1133">Transmembrane helix</keyword>
<organism evidence="2 3">
    <name type="scientific">Neorhizobium phenanthreniclasticum</name>
    <dbReference type="NCBI Taxonomy" id="3157917"/>
    <lineage>
        <taxon>Bacteria</taxon>
        <taxon>Pseudomonadati</taxon>
        <taxon>Pseudomonadota</taxon>
        <taxon>Alphaproteobacteria</taxon>
        <taxon>Hyphomicrobiales</taxon>
        <taxon>Rhizobiaceae</taxon>
        <taxon>Rhizobium/Agrobacterium group</taxon>
        <taxon>Neorhizobium</taxon>
    </lineage>
</organism>
<dbReference type="EMBL" id="JBEAAL010000002">
    <property type="protein sequence ID" value="MEQ1404142.1"/>
    <property type="molecule type" value="Genomic_DNA"/>
</dbReference>
<protein>
    <submittedName>
        <fullName evidence="2">ABC-2 family transporter protein</fullName>
    </submittedName>
</protein>
<keyword evidence="1" id="KW-0812">Transmembrane</keyword>
<feature type="transmembrane region" description="Helical" evidence="1">
    <location>
        <begin position="237"/>
        <end position="258"/>
    </location>
</feature>
<feature type="transmembrane region" description="Helical" evidence="1">
    <location>
        <begin position="147"/>
        <end position="174"/>
    </location>
</feature>
<accession>A0ABV0LX22</accession>
<feature type="transmembrane region" description="Helical" evidence="1">
    <location>
        <begin position="195"/>
        <end position="217"/>
    </location>
</feature>
<sequence length="266" mass="29423">MRDTLSLLFYLMRLRVRTRLEFRASLVIAWAAQAFGYAGVFASIWLIITRFENIGGWTWPQMALLLGFHTLGYALGACFTLVQLRRMEEIVLGGEFDTLLVRPLNPWAYLVFSGFNIEYGGHVLLGAGLIVWALPQIPIEWDVEASILIFGALVSAALITASMLTMIGACAMILGRARYLFGIYFDFWELSRYPASIFAPVFQIALVSVMPLGYMAYVPVSVLLKRPVAYLGSAAEIAALAAGPISVLAAVVFWRFCLRRYQGGGG</sequence>
<gene>
    <name evidence="2" type="ORF">ABK249_04285</name>
</gene>